<dbReference type="Gene3D" id="1.10.533.10">
    <property type="entry name" value="Death Domain, Fas"/>
    <property type="match status" value="1"/>
</dbReference>
<dbReference type="Pfam" id="PF11648">
    <property type="entry name" value="RIG-I_C-RD"/>
    <property type="match status" value="1"/>
</dbReference>
<feature type="compositionally biased region" description="Basic and acidic residues" evidence="11">
    <location>
        <begin position="235"/>
        <end position="250"/>
    </location>
</feature>
<dbReference type="InterPro" id="IPR021673">
    <property type="entry name" value="RLR_CTR"/>
</dbReference>
<evidence type="ECO:0000256" key="10">
    <source>
        <dbReference type="ARBA" id="ARBA00049390"/>
    </source>
</evidence>
<evidence type="ECO:0000256" key="8">
    <source>
        <dbReference type="ARBA" id="ARBA00022843"/>
    </source>
</evidence>
<dbReference type="Gene3D" id="2.170.150.30">
    <property type="entry name" value="RIG-I-like receptor, C-terminal regulatory domain"/>
    <property type="match status" value="1"/>
</dbReference>
<dbReference type="Proteomes" id="UP001164746">
    <property type="component" value="Chromosome 12"/>
</dbReference>
<evidence type="ECO:0000256" key="3">
    <source>
        <dbReference type="ARBA" id="ARBA00022553"/>
    </source>
</evidence>
<keyword evidence="7" id="KW-0067">ATP-binding</keyword>
<proteinExistence type="inferred from homology"/>
<dbReference type="InterPro" id="IPR038557">
    <property type="entry name" value="RLR_C_sf"/>
</dbReference>
<dbReference type="Gene3D" id="1.20.1320.30">
    <property type="match status" value="1"/>
</dbReference>
<dbReference type="Pfam" id="PF00270">
    <property type="entry name" value="DEAD"/>
    <property type="match status" value="1"/>
</dbReference>
<feature type="region of interest" description="Disordered" evidence="11">
    <location>
        <begin position="229"/>
        <end position="264"/>
    </location>
</feature>
<dbReference type="InterPro" id="IPR011029">
    <property type="entry name" value="DEATH-like_dom_sf"/>
</dbReference>
<evidence type="ECO:0000256" key="11">
    <source>
        <dbReference type="SAM" id="MobiDB-lite"/>
    </source>
</evidence>
<dbReference type="InterPro" id="IPR011545">
    <property type="entry name" value="DEAD/DEAH_box_helicase_dom"/>
</dbReference>
<reference evidence="15" key="1">
    <citation type="submission" date="2022-11" db="EMBL/GenBank/DDBJ databases">
        <title>Centuries of genome instability and evolution in soft-shell clam transmissible cancer (bioRxiv).</title>
        <authorList>
            <person name="Hart S.F.M."/>
            <person name="Yonemitsu M.A."/>
            <person name="Giersch R.M."/>
            <person name="Beal B.F."/>
            <person name="Arriagada G."/>
            <person name="Davis B.W."/>
            <person name="Ostrander E.A."/>
            <person name="Goff S.P."/>
            <person name="Metzger M.J."/>
        </authorList>
    </citation>
    <scope>NUCLEOTIDE SEQUENCE</scope>
    <source>
        <strain evidence="15">MELC-2E11</strain>
        <tissue evidence="15">Siphon/mantle</tissue>
    </source>
</reference>
<evidence type="ECO:0000256" key="2">
    <source>
        <dbReference type="ARBA" id="ARBA00022499"/>
    </source>
</evidence>
<feature type="domain" description="Helicase ATP-binding" evidence="12">
    <location>
        <begin position="271"/>
        <end position="409"/>
    </location>
</feature>
<name>A0ABY7FNI9_MYAAR</name>
<protein>
    <submittedName>
        <fullName evidence="15">DDX58-like protein</fullName>
    </submittedName>
</protein>
<evidence type="ECO:0000256" key="7">
    <source>
        <dbReference type="ARBA" id="ARBA00022840"/>
    </source>
</evidence>
<dbReference type="SUPFAM" id="SSF52540">
    <property type="entry name" value="P-loop containing nucleoside triphosphate hydrolases"/>
    <property type="match status" value="1"/>
</dbReference>
<keyword evidence="4" id="KW-0399">Innate immunity</keyword>
<keyword evidence="9" id="KW-0391">Immunity</keyword>
<evidence type="ECO:0000256" key="6">
    <source>
        <dbReference type="ARBA" id="ARBA00022741"/>
    </source>
</evidence>
<evidence type="ECO:0000256" key="1">
    <source>
        <dbReference type="ARBA" id="ARBA00006866"/>
    </source>
</evidence>
<evidence type="ECO:0000259" key="12">
    <source>
        <dbReference type="PROSITE" id="PS51192"/>
    </source>
</evidence>
<feature type="domain" description="RLR CTR" evidence="14">
    <location>
        <begin position="760"/>
        <end position="887"/>
    </location>
</feature>
<dbReference type="PROSITE" id="PS51192">
    <property type="entry name" value="HELICASE_ATP_BIND_1"/>
    <property type="match status" value="1"/>
</dbReference>
<dbReference type="Pfam" id="PF16739">
    <property type="entry name" value="CARD_2"/>
    <property type="match status" value="1"/>
</dbReference>
<dbReference type="EMBL" id="CP111023">
    <property type="protein sequence ID" value="WAR20786.1"/>
    <property type="molecule type" value="Genomic_DNA"/>
</dbReference>
<evidence type="ECO:0000256" key="9">
    <source>
        <dbReference type="ARBA" id="ARBA00022859"/>
    </source>
</evidence>
<dbReference type="PROSITE" id="PS51194">
    <property type="entry name" value="HELICASE_CTER"/>
    <property type="match status" value="1"/>
</dbReference>
<accession>A0ABY7FNI9</accession>
<keyword evidence="3" id="KW-0597">Phosphoprotein</keyword>
<evidence type="ECO:0000259" key="14">
    <source>
        <dbReference type="PROSITE" id="PS51789"/>
    </source>
</evidence>
<dbReference type="CDD" id="cd01671">
    <property type="entry name" value="CARD"/>
    <property type="match status" value="1"/>
</dbReference>
<evidence type="ECO:0000313" key="15">
    <source>
        <dbReference type="EMBL" id="WAR20786.1"/>
    </source>
</evidence>
<organism evidence="15 16">
    <name type="scientific">Mya arenaria</name>
    <name type="common">Soft-shell clam</name>
    <dbReference type="NCBI Taxonomy" id="6604"/>
    <lineage>
        <taxon>Eukaryota</taxon>
        <taxon>Metazoa</taxon>
        <taxon>Spiralia</taxon>
        <taxon>Lophotrochozoa</taxon>
        <taxon>Mollusca</taxon>
        <taxon>Bivalvia</taxon>
        <taxon>Autobranchia</taxon>
        <taxon>Heteroconchia</taxon>
        <taxon>Euheterodonta</taxon>
        <taxon>Imparidentia</taxon>
        <taxon>Neoheterodontei</taxon>
        <taxon>Myida</taxon>
        <taxon>Myoidea</taxon>
        <taxon>Myidae</taxon>
        <taxon>Mya</taxon>
    </lineage>
</organism>
<comment type="similarity">
    <text evidence="1">Belongs to the helicase family. RLR subfamily.</text>
</comment>
<dbReference type="InterPro" id="IPR001650">
    <property type="entry name" value="Helicase_C-like"/>
</dbReference>
<dbReference type="InterPro" id="IPR027417">
    <property type="entry name" value="P-loop_NTPase"/>
</dbReference>
<evidence type="ECO:0000313" key="16">
    <source>
        <dbReference type="Proteomes" id="UP001164746"/>
    </source>
</evidence>
<dbReference type="InterPro" id="IPR031964">
    <property type="entry name" value="CARD_dom"/>
</dbReference>
<evidence type="ECO:0000256" key="4">
    <source>
        <dbReference type="ARBA" id="ARBA00022588"/>
    </source>
</evidence>
<dbReference type="InterPro" id="IPR051363">
    <property type="entry name" value="RLR_Helicase"/>
</dbReference>
<keyword evidence="6" id="KW-0547">Nucleotide-binding</keyword>
<gene>
    <name evidence="15" type="ORF">MAR_014760</name>
</gene>
<dbReference type="PROSITE" id="PS51789">
    <property type="entry name" value="RLR_CTR"/>
    <property type="match status" value="1"/>
</dbReference>
<keyword evidence="5" id="KW-0677">Repeat</keyword>
<evidence type="ECO:0000259" key="13">
    <source>
        <dbReference type="PROSITE" id="PS51194"/>
    </source>
</evidence>
<feature type="compositionally biased region" description="Acidic residues" evidence="11">
    <location>
        <begin position="251"/>
        <end position="262"/>
    </location>
</feature>
<dbReference type="SMART" id="SM00487">
    <property type="entry name" value="DEXDc"/>
    <property type="match status" value="1"/>
</dbReference>
<keyword evidence="16" id="KW-1185">Reference proteome</keyword>
<dbReference type="PANTHER" id="PTHR14074:SF16">
    <property type="entry name" value="ANTIVIRAL INNATE IMMUNE RESPONSE RECEPTOR RIG-I"/>
    <property type="match status" value="1"/>
</dbReference>
<dbReference type="Pfam" id="PF00271">
    <property type="entry name" value="Helicase_C"/>
    <property type="match status" value="1"/>
</dbReference>
<feature type="domain" description="Helicase C-terminal" evidence="13">
    <location>
        <begin position="581"/>
        <end position="732"/>
    </location>
</feature>
<dbReference type="InterPro" id="IPR014001">
    <property type="entry name" value="Helicase_ATP-bd"/>
</dbReference>
<dbReference type="Gene3D" id="3.40.50.300">
    <property type="entry name" value="P-loop containing nucleotide triphosphate hydrolases"/>
    <property type="match status" value="2"/>
</dbReference>
<dbReference type="SMART" id="SM00490">
    <property type="entry name" value="HELICc"/>
    <property type="match status" value="1"/>
</dbReference>
<keyword evidence="8" id="KW-0832">Ubl conjugation</keyword>
<dbReference type="PANTHER" id="PTHR14074">
    <property type="entry name" value="HELICASE WITH DEATH DOMAIN-RELATED"/>
    <property type="match status" value="1"/>
</dbReference>
<comment type="catalytic activity">
    <reaction evidence="10">
        <text>ATP + H2O = ADP + phosphate + H(+)</text>
        <dbReference type="Rhea" id="RHEA:13065"/>
        <dbReference type="ChEBI" id="CHEBI:15377"/>
        <dbReference type="ChEBI" id="CHEBI:15378"/>
        <dbReference type="ChEBI" id="CHEBI:30616"/>
        <dbReference type="ChEBI" id="CHEBI:43474"/>
        <dbReference type="ChEBI" id="CHEBI:456216"/>
        <dbReference type="EC" id="3.6.4.13"/>
    </reaction>
    <physiologicalReaction direction="left-to-right" evidence="10">
        <dbReference type="Rhea" id="RHEA:13066"/>
    </physiologicalReaction>
</comment>
<evidence type="ECO:0000256" key="5">
    <source>
        <dbReference type="ARBA" id="ARBA00022737"/>
    </source>
</evidence>
<sequence length="895" mass="103354">MLWQTVGNSPSLEMSADIYPKVSLLEERLKFWRIEIVRCLDKPTFLSQLAAKDVFNEDEKSRLYDIYQNRTATEAGEAVLDSFGRSSAPNKWMSFLNALEQEELVYVKSLLEEDNVGSEKDRLRGRKLIRLFGPELEKTINPIDIISSLVSKKAITEVDRDEVLNLCHTKSRLYGIMCLLRRMQSQLRPREWYYEFLRALRDNDYTSECELLEPDFLECPHMFDPENVCETPTDGVKEQQTDPDPVHEDDAVQSDEDELDSDSEYKDDFQRARKVVVMARTGILIRQQADRFKQILPNYNTKFISGGEDESTMLHVFVKDADILCFTPKILVNNLENGNIPSLAVFSLLIFDECHHTKGSGAYGELARLYLTEKFDRVAGLPQIVGLTASIGVGNAKNEEDAVEYITKVCATLDVKRLSTVERCRTSFEKHVNTPKEDTIKMTVRVKDPCRNVLIQNMIKTEDILNDICFSVCEPDIIDVLDKRPRERGTIAYYGWTIQIDKTAKRFVHDPETNETKEEAERRSKFTDQEKELFENFKDFPFSLTDTLITCELFIELQKDLTKKSRDVDAANPNVEIICDQLTKMFQEKGPESRAMVFVKARATCLALGDLLDKRLVYKARCLYGQKKIGSMNGMSQEEQTEVLERFKEGRFKIIVCTSVAIEGIDVPDCNIVINYNYSGDEITKIQMRGRSRTHDASTVTLGNEKLVEKDMVNVYKANLMYKAMDTFKKMDAHELEHKLYLYQKEEVRKQINKTDLLEAMRNRQSSDDMEILCVKCMKYICHVSSMRVLSGSQHFVITEEFPEKADRKPHKRPERYFGLDKKEKMSCKRCGQDWGIVAQGLGYDIFVFKIGGILFRQEDIDKIQDFQKWGLAPKMIDCTLDEIPKLLAYQNRQK</sequence>
<keyword evidence="2" id="KW-1017">Isopeptide bond</keyword>